<sequence>MLACAALGTSLVPAAAETGGTFRDWTVTCTPGLSCTATTFAAGGASIYGLGLERAAAADAPLGLVLSIPSDAALRGPVTLAIDGGRSVSLPQTSFKADAAGRIRSSDPAVAGDLLAGMRHAGSVRASVETSAGRLEQVFSLSGLVASLRRIDEDQGRIGTATALTDRGDKPLPDRTGLPADIASPDELPAPVRTLWEAAGDCADRGDFADLAELGFSMPAGPGSRLYVIACGMPGAYNFPSRLYQYSDDDKRADAVPLVWMTTQGPTADLSIWNVDFDGGVLSSFFKGRGIGDCGRYSTWRVEPDTGQVVLVEAREKEDCDGEAGDGPDTWPLLWPRR</sequence>
<feature type="region of interest" description="Disordered" evidence="1">
    <location>
        <begin position="318"/>
        <end position="338"/>
    </location>
</feature>
<dbReference type="AlphaFoldDB" id="A0A7W6BVD3"/>
<dbReference type="RefSeq" id="WP_175526780.1">
    <property type="nucleotide sequence ID" value="NZ_FOOA01000003.1"/>
</dbReference>
<evidence type="ECO:0000256" key="1">
    <source>
        <dbReference type="SAM" id="MobiDB-lite"/>
    </source>
</evidence>
<dbReference type="InterPro" id="IPR009560">
    <property type="entry name" value="DUF1176"/>
</dbReference>
<gene>
    <name evidence="2" type="ORF">GGR05_001917</name>
</gene>
<proteinExistence type="predicted"/>
<dbReference type="Gene3D" id="2.60.40.1880">
    <property type="entry name" value="Invasion associated locus B (IalB) protein"/>
    <property type="match status" value="1"/>
</dbReference>
<comment type="caution">
    <text evidence="2">The sequence shown here is derived from an EMBL/GenBank/DDBJ whole genome shotgun (WGS) entry which is preliminary data.</text>
</comment>
<keyword evidence="3" id="KW-1185">Reference proteome</keyword>
<evidence type="ECO:0008006" key="4">
    <source>
        <dbReference type="Google" id="ProtNLM"/>
    </source>
</evidence>
<organism evidence="2 3">
    <name type="scientific">Aureimonas phyllosphaerae</name>
    <dbReference type="NCBI Taxonomy" id="1166078"/>
    <lineage>
        <taxon>Bacteria</taxon>
        <taxon>Pseudomonadati</taxon>
        <taxon>Pseudomonadota</taxon>
        <taxon>Alphaproteobacteria</taxon>
        <taxon>Hyphomicrobiales</taxon>
        <taxon>Aurantimonadaceae</taxon>
        <taxon>Aureimonas</taxon>
    </lineage>
</organism>
<protein>
    <recommendedName>
        <fullName evidence="4">DUF1176 domain-containing protein</fullName>
    </recommendedName>
</protein>
<name>A0A7W6BVD3_9HYPH</name>
<evidence type="ECO:0000313" key="3">
    <source>
        <dbReference type="Proteomes" id="UP000531216"/>
    </source>
</evidence>
<dbReference type="EMBL" id="JACIDO010000003">
    <property type="protein sequence ID" value="MBB3935773.1"/>
    <property type="molecule type" value="Genomic_DNA"/>
</dbReference>
<evidence type="ECO:0000313" key="2">
    <source>
        <dbReference type="EMBL" id="MBB3935773.1"/>
    </source>
</evidence>
<accession>A0A7W6BVD3</accession>
<dbReference type="Pfam" id="PF06674">
    <property type="entry name" value="DUF1176"/>
    <property type="match status" value="1"/>
</dbReference>
<dbReference type="Proteomes" id="UP000531216">
    <property type="component" value="Unassembled WGS sequence"/>
</dbReference>
<reference evidence="2 3" key="1">
    <citation type="submission" date="2020-08" db="EMBL/GenBank/DDBJ databases">
        <title>Genomic Encyclopedia of Type Strains, Phase IV (KMG-IV): sequencing the most valuable type-strain genomes for metagenomic binning, comparative biology and taxonomic classification.</title>
        <authorList>
            <person name="Goeker M."/>
        </authorList>
    </citation>
    <scope>NUCLEOTIDE SEQUENCE [LARGE SCALE GENOMIC DNA]</scope>
    <source>
        <strain evidence="2 3">DSM 25024</strain>
    </source>
</reference>
<dbReference type="InterPro" id="IPR038696">
    <property type="entry name" value="IalB_sf"/>
</dbReference>